<dbReference type="SUPFAM" id="SSF53067">
    <property type="entry name" value="Actin-like ATPase domain"/>
    <property type="match status" value="1"/>
</dbReference>
<accession>A0A344LC06</accession>
<keyword evidence="2" id="KW-0418">Kinase</keyword>
<evidence type="ECO:0000313" key="3">
    <source>
        <dbReference type="Proteomes" id="UP000250434"/>
    </source>
</evidence>
<dbReference type="InterPro" id="IPR000600">
    <property type="entry name" value="ROK"/>
</dbReference>
<dbReference type="Gene3D" id="3.30.420.40">
    <property type="match status" value="2"/>
</dbReference>
<evidence type="ECO:0000313" key="2">
    <source>
        <dbReference type="EMBL" id="AXB45580.1"/>
    </source>
</evidence>
<dbReference type="Pfam" id="PF00480">
    <property type="entry name" value="ROK"/>
    <property type="match status" value="1"/>
</dbReference>
<dbReference type="PANTHER" id="PTHR18964">
    <property type="entry name" value="ROK (REPRESSOR, ORF, KINASE) FAMILY"/>
    <property type="match status" value="1"/>
</dbReference>
<dbReference type="RefSeq" id="WP_113694815.1">
    <property type="nucleotide sequence ID" value="NZ_CP015163.1"/>
</dbReference>
<sequence>MDSAVVALDIGGTAIKAALLDRELTELKVLRQPTARALGGHTTAAAVAEQVVALTGELTGGGRPAGVGVVVPGIVDGGVAHYSSNLGWREVPFAAILAERLGVPVAFDHDVRAGGLAEATVGAARGVANSAFLPVGTGIAVAIMIDGKPYASGGYAGEIGHADVGHGLPCPCGAVGCLEAVASASAIGRRYAERTGRADEGARVVVDAARAGDPDARAIFDEAVDALARGLRLLTTVLAPEVVVLGGGLFGAGEFLVEPVRRALGEYLTFQRAPELRMAELGDRAGCLGAGLLAWQVTDAAGIGA</sequence>
<dbReference type="EMBL" id="CP015163">
    <property type="protein sequence ID" value="AXB45580.1"/>
    <property type="molecule type" value="Genomic_DNA"/>
</dbReference>
<dbReference type="InterPro" id="IPR043129">
    <property type="entry name" value="ATPase_NBD"/>
</dbReference>
<proteinExistence type="inferred from homology"/>
<keyword evidence="2" id="KW-0808">Transferase</keyword>
<dbReference type="GO" id="GO:0016301">
    <property type="term" value="F:kinase activity"/>
    <property type="evidence" value="ECO:0007669"/>
    <property type="project" value="UniProtKB-KW"/>
</dbReference>
<protein>
    <submittedName>
        <fullName evidence="2">Sugar kinase</fullName>
    </submittedName>
</protein>
<organism evidence="2 3">
    <name type="scientific">Amycolatopsis albispora</name>
    <dbReference type="NCBI Taxonomy" id="1804986"/>
    <lineage>
        <taxon>Bacteria</taxon>
        <taxon>Bacillati</taxon>
        <taxon>Actinomycetota</taxon>
        <taxon>Actinomycetes</taxon>
        <taxon>Pseudonocardiales</taxon>
        <taxon>Pseudonocardiaceae</taxon>
        <taxon>Amycolatopsis</taxon>
    </lineage>
</organism>
<gene>
    <name evidence="2" type="ORF">A4R43_26355</name>
</gene>
<evidence type="ECO:0000256" key="1">
    <source>
        <dbReference type="ARBA" id="ARBA00006479"/>
    </source>
</evidence>
<dbReference type="PANTHER" id="PTHR18964:SF149">
    <property type="entry name" value="BIFUNCTIONAL UDP-N-ACETYLGLUCOSAMINE 2-EPIMERASE_N-ACETYLMANNOSAMINE KINASE"/>
    <property type="match status" value="1"/>
</dbReference>
<comment type="similarity">
    <text evidence="1">Belongs to the ROK (NagC/XylR) family.</text>
</comment>
<reference evidence="2 3" key="1">
    <citation type="submission" date="2016-04" db="EMBL/GenBank/DDBJ databases">
        <title>Complete genome sequence and analysis of deep-sea sediment isolate, Amycolatopsis sp. WP1.</title>
        <authorList>
            <person name="Wang H."/>
            <person name="Chen S."/>
            <person name="Wu Q."/>
        </authorList>
    </citation>
    <scope>NUCLEOTIDE SEQUENCE [LARGE SCALE GENOMIC DNA]</scope>
    <source>
        <strain evidence="2 3">WP1</strain>
    </source>
</reference>
<keyword evidence="3" id="KW-1185">Reference proteome</keyword>
<dbReference type="KEGG" id="aab:A4R43_26355"/>
<dbReference type="OrthoDB" id="9810372at2"/>
<name>A0A344LC06_9PSEU</name>
<dbReference type="AlphaFoldDB" id="A0A344LC06"/>
<dbReference type="Proteomes" id="UP000250434">
    <property type="component" value="Chromosome"/>
</dbReference>